<dbReference type="Gene3D" id="3.90.320.10">
    <property type="match status" value="1"/>
</dbReference>
<feature type="domain" description="PD-(D/E)XK endonuclease-like" evidence="2">
    <location>
        <begin position="716"/>
        <end position="935"/>
    </location>
</feature>
<feature type="region of interest" description="Disordered" evidence="1">
    <location>
        <begin position="689"/>
        <end position="710"/>
    </location>
</feature>
<proteinExistence type="predicted"/>
<keyword evidence="3" id="KW-0347">Helicase</keyword>
<dbReference type="AlphaFoldDB" id="A0A2S5JMH8"/>
<evidence type="ECO:0000313" key="3">
    <source>
        <dbReference type="EMBL" id="PPB82694.1"/>
    </source>
</evidence>
<feature type="compositionally biased region" description="Pro residues" evidence="1">
    <location>
        <begin position="698"/>
        <end position="707"/>
    </location>
</feature>
<dbReference type="InterPro" id="IPR027417">
    <property type="entry name" value="P-loop_NTPase"/>
</dbReference>
<dbReference type="SUPFAM" id="SSF52540">
    <property type="entry name" value="P-loop containing nucleoside triphosphate hydrolases"/>
    <property type="match status" value="1"/>
</dbReference>
<reference evidence="3 4" key="1">
    <citation type="submission" date="2018-01" db="EMBL/GenBank/DDBJ databases">
        <title>Genomic Encyclopedia of Archaeal and Bacterial Type Strains, Phase II (KMG-II): from individual species to whole genera.</title>
        <authorList>
            <person name="Goeker M."/>
        </authorList>
    </citation>
    <scope>NUCLEOTIDE SEQUENCE [LARGE SCALE GENOMIC DNA]</scope>
    <source>
        <strain evidence="3 4">DSM 12048</strain>
    </source>
</reference>
<organism evidence="3 4">
    <name type="scientific">Albidovulum inexpectatum</name>
    <dbReference type="NCBI Taxonomy" id="196587"/>
    <lineage>
        <taxon>Bacteria</taxon>
        <taxon>Pseudomonadati</taxon>
        <taxon>Pseudomonadota</taxon>
        <taxon>Alphaproteobacteria</taxon>
        <taxon>Rhodobacterales</taxon>
        <taxon>Paracoccaceae</taxon>
        <taxon>Albidovulum</taxon>
    </lineage>
</organism>
<dbReference type="InterPro" id="IPR014153">
    <property type="entry name" value="Ds_break_AddB"/>
</dbReference>
<evidence type="ECO:0000313" key="4">
    <source>
        <dbReference type="Proteomes" id="UP000239736"/>
    </source>
</evidence>
<keyword evidence="3" id="KW-0547">Nucleotide-binding</keyword>
<keyword evidence="4" id="KW-1185">Reference proteome</keyword>
<evidence type="ECO:0000259" key="2">
    <source>
        <dbReference type="Pfam" id="PF12705"/>
    </source>
</evidence>
<dbReference type="RefSeq" id="WP_104069209.1">
    <property type="nucleotide sequence ID" value="NZ_PRDS01000001.1"/>
</dbReference>
<dbReference type="OrthoDB" id="9780606at2"/>
<dbReference type="InterPro" id="IPR011604">
    <property type="entry name" value="PDDEXK-like_dom_sf"/>
</dbReference>
<accession>A0A2S5JMH8</accession>
<dbReference type="EMBL" id="PRDS01000001">
    <property type="protein sequence ID" value="PPB82694.1"/>
    <property type="molecule type" value="Genomic_DNA"/>
</dbReference>
<keyword evidence="3" id="KW-0378">Hydrolase</keyword>
<dbReference type="NCBIfam" id="TIGR02786">
    <property type="entry name" value="addB_alphas"/>
    <property type="match status" value="1"/>
</dbReference>
<dbReference type="Pfam" id="PF12705">
    <property type="entry name" value="PDDEXK_1"/>
    <property type="match status" value="1"/>
</dbReference>
<sequence length="988" mass="109401">MFQPNEAPRLFACPPGADFAAALVDGLITRMADRPPESMARVTLYLNSARMMRAVRRAFDLRGARLLPRLRLVTDLAQMPVPGLPAPMPPLRRRLELARLIAALIEHQPDFAPGAAVFDLADSLAALMSEMQGEGVTPDALESPDLVQDHAEHWARSLTFLRIAGQLFPPETPLDAEGRQRAVADALARRWAENPPRDPVIVAGSTGSRGATALFMQMVARLPQGAVVLPGFDFDMPPDAWDALESGAMPDEDHPQYRFLALARALGISPRAVRPWTDTPPPDPLRNRLISLALRPAPVTDRWMAEAPALGPVHPATRELTLIEAQGERQEALAIALILREASEHGQRAALITPDRNLARRVSAALDRWDIRPDDSAGQPLVQSAPGRLLRHTAQLFGRQMTAETLVVLLKHPLTATGGQGRGDHLRFSRDLELDLRRYGPAFPTPQALLAWAQRKEDPDRTAWAAWLGKVLEGFDRSGHRTLDAWIADHLAVTEALASGPGGSVEASELWRTEAGREAQTVMQDLMREAAHGPAMSPGDYADLLAGLLRPRSVRHAEAVHPHIQILGTLEARAQSAELVILGGLNDGIWPALPAPDPWLSRQMRHRVGLLSPERQVGLSAHDFQIAACAPRVVLSRAIRDSEAETVPSRWLARLTNLLGGLPDQGGPAALEEMRARGTRYLRLAQAIEDAPRRPPEPRPAPRPPVSARPRTLPVTGITRLIRDPYAVYAREILRLRPLDPLRPEPDARLRGEVLHELVECFIRDWDGGDPHEARARLLRLTDEVLERGVPWPSARRIWRARIARLADTFIAEEIERRGKGSPALIEQEGSVALPDLDFTLRARPDRIDLLANGRVHIYDYKTGKPPSPAQQRAFEKQLILEAAMVERGGFSALGPRKVEGISYIQIGGEGRESPAEMEDGQIEEEWQGLIKLIRRWMQRETGYVARRAVFESRRVGDYDHLARFGEWQMSDRPTPIDVGPQEETGQT</sequence>
<dbReference type="GO" id="GO:0004386">
    <property type="term" value="F:helicase activity"/>
    <property type="evidence" value="ECO:0007669"/>
    <property type="project" value="UniProtKB-KW"/>
</dbReference>
<name>A0A2S5JMH8_9RHOB</name>
<dbReference type="Proteomes" id="UP000239736">
    <property type="component" value="Unassembled WGS sequence"/>
</dbReference>
<dbReference type="InterPro" id="IPR038726">
    <property type="entry name" value="PDDEXK_AddAB-type"/>
</dbReference>
<evidence type="ECO:0000256" key="1">
    <source>
        <dbReference type="SAM" id="MobiDB-lite"/>
    </source>
</evidence>
<comment type="caution">
    <text evidence="3">The sequence shown here is derived from an EMBL/GenBank/DDBJ whole genome shotgun (WGS) entry which is preliminary data.</text>
</comment>
<keyword evidence="3" id="KW-0067">ATP-binding</keyword>
<protein>
    <submittedName>
        <fullName evidence="3">ATP-dependent helicase/nuclease subunit B</fullName>
    </submittedName>
</protein>
<gene>
    <name evidence="3" type="ORF">LV82_00633</name>
</gene>